<reference evidence="4" key="1">
    <citation type="submission" date="2016-11" db="UniProtKB">
        <authorList>
            <consortium name="WormBaseParasite"/>
        </authorList>
    </citation>
    <scope>IDENTIFICATION</scope>
</reference>
<dbReference type="WBParaSite" id="Csp11.Scaffold629.g11423.t1">
    <property type="protein sequence ID" value="Csp11.Scaffold629.g11423.t1"/>
    <property type="gene ID" value="Csp11.Scaffold629.g11423"/>
</dbReference>
<organism evidence="3 4">
    <name type="scientific">Caenorhabditis tropicalis</name>
    <dbReference type="NCBI Taxonomy" id="1561998"/>
    <lineage>
        <taxon>Eukaryota</taxon>
        <taxon>Metazoa</taxon>
        <taxon>Ecdysozoa</taxon>
        <taxon>Nematoda</taxon>
        <taxon>Chromadorea</taxon>
        <taxon>Rhabditida</taxon>
        <taxon>Rhabditina</taxon>
        <taxon>Rhabditomorpha</taxon>
        <taxon>Rhabditoidea</taxon>
        <taxon>Rhabditidae</taxon>
        <taxon>Peloderinae</taxon>
        <taxon>Caenorhabditis</taxon>
    </lineage>
</organism>
<evidence type="ECO:0000313" key="4">
    <source>
        <dbReference type="WBParaSite" id="Csp11.Scaffold629.g11423.t1"/>
    </source>
</evidence>
<dbReference type="GO" id="GO:0045892">
    <property type="term" value="P:negative regulation of DNA-templated transcription"/>
    <property type="evidence" value="ECO:0007669"/>
    <property type="project" value="TreeGrafter"/>
</dbReference>
<dbReference type="Gene3D" id="2.30.30.140">
    <property type="match status" value="2"/>
</dbReference>
<dbReference type="GO" id="GO:0005634">
    <property type="term" value="C:nucleus"/>
    <property type="evidence" value="ECO:0007669"/>
    <property type="project" value="InterPro"/>
</dbReference>
<protein>
    <submittedName>
        <fullName evidence="4">DUF3127 domain-containing protein</fullName>
    </submittedName>
</protein>
<dbReference type="Pfam" id="PF02820">
    <property type="entry name" value="MBT"/>
    <property type="match status" value="2"/>
</dbReference>
<dbReference type="InterPro" id="IPR004092">
    <property type="entry name" value="Mbt"/>
</dbReference>
<dbReference type="GO" id="GO:0042393">
    <property type="term" value="F:histone binding"/>
    <property type="evidence" value="ECO:0007669"/>
    <property type="project" value="TreeGrafter"/>
</dbReference>
<keyword evidence="1" id="KW-0677">Repeat</keyword>
<dbReference type="Proteomes" id="UP000095282">
    <property type="component" value="Unplaced"/>
</dbReference>
<dbReference type="GO" id="GO:0003682">
    <property type="term" value="F:chromatin binding"/>
    <property type="evidence" value="ECO:0007669"/>
    <property type="project" value="TreeGrafter"/>
</dbReference>
<accession>A0A1I7TSU2</accession>
<evidence type="ECO:0000256" key="2">
    <source>
        <dbReference type="PROSITE-ProRule" id="PRU00459"/>
    </source>
</evidence>
<dbReference type="SMART" id="SM00561">
    <property type="entry name" value="MBT"/>
    <property type="match status" value="1"/>
</dbReference>
<dbReference type="SUPFAM" id="SSF63748">
    <property type="entry name" value="Tudor/PWWP/MBT"/>
    <property type="match status" value="2"/>
</dbReference>
<dbReference type="PANTHER" id="PTHR12247">
    <property type="entry name" value="POLYCOMB GROUP PROTEIN"/>
    <property type="match status" value="1"/>
</dbReference>
<evidence type="ECO:0000256" key="1">
    <source>
        <dbReference type="ARBA" id="ARBA00022737"/>
    </source>
</evidence>
<keyword evidence="3" id="KW-1185">Reference proteome</keyword>
<name>A0A1I7TSU2_9PELO</name>
<dbReference type="InterPro" id="IPR050548">
    <property type="entry name" value="PcG_chromatin_remod_factors"/>
</dbReference>
<sequence length="262" mass="30022">MSEFRVNESPLGVIRNDYSAFAVGKIVEILNIENPKEMFVARIKEQSDRRLRVLIEDLGQAHLLSRNPNHDQADPEISFWVNVDSFLIFPVGFAMVNGIMLRADQKYEARTRKIAMSIRNNRNPRYHPSDVRFESFGIKMRSNELRKHFVVGQKFEFLNPFLPLSKTLRCATIVHICETDGYVMVAQDDDENFDEIPVGGRLDVFFENQKILTASIASVHGTIVKVNFEGWDQENGTLYDTDSTELLPVGWAKNHDITIVNC</sequence>
<feature type="repeat" description="MBT" evidence="2">
    <location>
        <begin position="1"/>
        <end position="104"/>
    </location>
</feature>
<dbReference type="AlphaFoldDB" id="A0A1I7TSU2"/>
<evidence type="ECO:0000313" key="3">
    <source>
        <dbReference type="Proteomes" id="UP000095282"/>
    </source>
</evidence>
<dbReference type="PANTHER" id="PTHR12247:SF131">
    <property type="entry name" value="LD05287P"/>
    <property type="match status" value="1"/>
</dbReference>
<dbReference type="STRING" id="1561998.A0A1I7TSU2"/>
<proteinExistence type="predicted"/>
<dbReference type="PROSITE" id="PS51079">
    <property type="entry name" value="MBT"/>
    <property type="match status" value="1"/>
</dbReference>
<dbReference type="eggNOG" id="KOG3766">
    <property type="taxonomic scope" value="Eukaryota"/>
</dbReference>